<dbReference type="InterPro" id="IPR029035">
    <property type="entry name" value="DHS-like_NAD/FAD-binding_dom"/>
</dbReference>
<proteinExistence type="inferred from homology"/>
<reference evidence="7 8" key="1">
    <citation type="submission" date="2018-05" db="EMBL/GenBank/DDBJ databases">
        <title>Draft Genome Sequence of Arthrobacter cumminsii IME1328, Isolated from a Patient Who Suffered from Foot Ulcers in China.</title>
        <authorList>
            <person name="Li M."/>
            <person name="Jiang Z."/>
            <person name="Sun Q."/>
            <person name="Tong Y."/>
        </authorList>
    </citation>
    <scope>NUCLEOTIDE SEQUENCE [LARGE SCALE GENOMIC DNA]</scope>
    <source>
        <strain evidence="7 8">IME1328</strain>
    </source>
</reference>
<dbReference type="SUPFAM" id="SSF52402">
    <property type="entry name" value="Adenine nucleotide alpha hydrolases-like"/>
    <property type="match status" value="1"/>
</dbReference>
<dbReference type="Gene3D" id="3.40.50.1220">
    <property type="entry name" value="TPP-binding domain"/>
    <property type="match status" value="1"/>
</dbReference>
<feature type="domain" description="Electron transfer flavoprotein alpha/beta-subunit N-terminal" evidence="6">
    <location>
        <begin position="25"/>
        <end position="193"/>
    </location>
</feature>
<dbReference type="Proteomes" id="UP000245514">
    <property type="component" value="Unassembled WGS sequence"/>
</dbReference>
<dbReference type="Gene3D" id="3.40.50.620">
    <property type="entry name" value="HUPs"/>
    <property type="match status" value="1"/>
</dbReference>
<accession>A0ABX5L7V0</accession>
<comment type="subunit">
    <text evidence="3">Heterodimer of an alpha and a beta subunit.</text>
</comment>
<evidence type="ECO:0000313" key="7">
    <source>
        <dbReference type="EMBL" id="PWI27378.1"/>
    </source>
</evidence>
<comment type="caution">
    <text evidence="7">The sequence shown here is derived from an EMBL/GenBank/DDBJ whole genome shotgun (WGS) entry which is preliminary data.</text>
</comment>
<evidence type="ECO:0000256" key="2">
    <source>
        <dbReference type="ARBA" id="ARBA00005817"/>
    </source>
</evidence>
<evidence type="ECO:0000256" key="1">
    <source>
        <dbReference type="ARBA" id="ARBA00001974"/>
    </source>
</evidence>
<dbReference type="InterPro" id="IPR001308">
    <property type="entry name" value="ETF_a/FixB"/>
</dbReference>
<dbReference type="PIRSF" id="PIRSF000089">
    <property type="entry name" value="Electra_flavoP_a"/>
    <property type="match status" value="1"/>
</dbReference>
<dbReference type="PANTHER" id="PTHR43153">
    <property type="entry name" value="ELECTRON TRANSFER FLAVOPROTEIN ALPHA"/>
    <property type="match status" value="1"/>
</dbReference>
<dbReference type="Pfam" id="PF01012">
    <property type="entry name" value="ETF"/>
    <property type="match status" value="1"/>
</dbReference>
<comment type="similarity">
    <text evidence="2">Belongs to the ETF alpha-subunit/FixB family.</text>
</comment>
<dbReference type="InterPro" id="IPR014731">
    <property type="entry name" value="ETF_asu_C"/>
</dbReference>
<dbReference type="SUPFAM" id="SSF52467">
    <property type="entry name" value="DHS-like NAD/FAD-binding domain"/>
    <property type="match status" value="1"/>
</dbReference>
<dbReference type="InterPro" id="IPR014729">
    <property type="entry name" value="Rossmann-like_a/b/a_fold"/>
</dbReference>
<comment type="function">
    <text evidence="4">The electron transfer flavoprotein serves as a specific electron acceptor for other dehydrogenases. It transfers the electrons to the main respiratory chain via ETF-ubiquinone oxidoreductase (ETF dehydrogenase).</text>
</comment>
<evidence type="ECO:0000256" key="4">
    <source>
        <dbReference type="ARBA" id="ARBA00025649"/>
    </source>
</evidence>
<evidence type="ECO:0000313" key="8">
    <source>
        <dbReference type="Proteomes" id="UP000245514"/>
    </source>
</evidence>
<evidence type="ECO:0000256" key="3">
    <source>
        <dbReference type="ARBA" id="ARBA00011355"/>
    </source>
</evidence>
<keyword evidence="8" id="KW-1185">Reference proteome</keyword>
<evidence type="ECO:0000259" key="6">
    <source>
        <dbReference type="Pfam" id="PF01012"/>
    </source>
</evidence>
<evidence type="ECO:0000259" key="5">
    <source>
        <dbReference type="Pfam" id="PF00766"/>
    </source>
</evidence>
<dbReference type="EMBL" id="QFWG01000010">
    <property type="protein sequence ID" value="PWI27378.1"/>
    <property type="molecule type" value="Genomic_DNA"/>
</dbReference>
<feature type="domain" description="Electron transfer flavoprotein alpha subunit C-terminal" evidence="5">
    <location>
        <begin position="221"/>
        <end position="298"/>
    </location>
</feature>
<dbReference type="PANTHER" id="PTHR43153:SF1">
    <property type="entry name" value="ELECTRON TRANSFER FLAVOPROTEIN SUBUNIT ALPHA, MITOCHONDRIAL"/>
    <property type="match status" value="1"/>
</dbReference>
<name>A0ABX5L7V0_9MICC</name>
<protein>
    <submittedName>
        <fullName evidence="7">Electron transfer flavoprotein subunit alpha</fullName>
    </submittedName>
</protein>
<gene>
    <name evidence="7" type="ORF">CAY35_07875</name>
</gene>
<organism evidence="7 8">
    <name type="scientific">Pseudoglutamicibacter cumminsii</name>
    <dbReference type="NCBI Taxonomy" id="156979"/>
    <lineage>
        <taxon>Bacteria</taxon>
        <taxon>Bacillati</taxon>
        <taxon>Actinomycetota</taxon>
        <taxon>Actinomycetes</taxon>
        <taxon>Micrococcales</taxon>
        <taxon>Micrococcaceae</taxon>
        <taxon>Pseudoglutamicibacter</taxon>
    </lineage>
</organism>
<sequence length="344" mass="34638">MRWAACEGRVGIGFRTFLEFLVTVLVYLDSVGAELSPSQKDVVAVAAGVGPVAVAVGAAVTPDAVAALGAAGAERVYAAEQDPSGSLAVGQADLLVGAVRASEAVAVLSGIEPVETEVMARAAALTESALITQVSSIASAAEGELATATGLAVRKDVLSGEWSSAVRPTTTIAFLTLVPGIPAQTPAPVESPEVISVSTGGREGAQVLSRTPLVYGGRPDVSSARVVVAGGRGTDGDFGPVEQLADALGGAVGSTRDATDEGWIPHNTQVGQTGATVRPELYIAAGISGAVHHVAGMRQSGTIVVVNNDMDAPIFDIADFGIVGDLNTVLPQAAEAIRARKQQG</sequence>
<dbReference type="Pfam" id="PF00766">
    <property type="entry name" value="ETF_alpha"/>
    <property type="match status" value="1"/>
</dbReference>
<dbReference type="InterPro" id="IPR014730">
    <property type="entry name" value="ETF_a/b_N"/>
</dbReference>
<comment type="cofactor">
    <cofactor evidence="1">
        <name>FAD</name>
        <dbReference type="ChEBI" id="CHEBI:57692"/>
    </cofactor>
</comment>